<keyword evidence="1 2" id="KW-0378">Hydrolase</keyword>
<name>A0A0H4X8V7_9BACT</name>
<dbReference type="PROSITE" id="PS51462">
    <property type="entry name" value="NUDIX"/>
    <property type="match status" value="1"/>
</dbReference>
<evidence type="ECO:0000313" key="4">
    <source>
        <dbReference type="EMBL" id="AKQ70433.1"/>
    </source>
</evidence>
<evidence type="ECO:0000256" key="2">
    <source>
        <dbReference type="RuleBase" id="RU003476"/>
    </source>
</evidence>
<feature type="domain" description="Nudix hydrolase" evidence="3">
    <location>
        <begin position="11"/>
        <end position="142"/>
    </location>
</feature>
<dbReference type="PATRIC" id="fig|1297742.4.peg.7473"/>
<protein>
    <submittedName>
        <fullName evidence="4">Putative Nudix-like regulator</fullName>
    </submittedName>
</protein>
<reference evidence="4 5" key="1">
    <citation type="journal article" date="2016" name="PLoS ONE">
        <title>Complete Genome Sequence and Comparative Genomics of a Novel Myxobacterium Myxococcus hansupus.</title>
        <authorList>
            <person name="Sharma G."/>
            <person name="Narwani T."/>
            <person name="Subramanian S."/>
        </authorList>
    </citation>
    <scope>NUCLEOTIDE SEQUENCE [LARGE SCALE GENOMIC DNA]</scope>
    <source>
        <strain evidence="5">mixupus</strain>
    </source>
</reference>
<dbReference type="PROSITE" id="PS00893">
    <property type="entry name" value="NUDIX_BOX"/>
    <property type="match status" value="1"/>
</dbReference>
<dbReference type="OrthoDB" id="9761969at2"/>
<dbReference type="Pfam" id="PF21906">
    <property type="entry name" value="WHD_NrtR"/>
    <property type="match status" value="1"/>
</dbReference>
<dbReference type="Pfam" id="PF00293">
    <property type="entry name" value="NUDIX"/>
    <property type="match status" value="1"/>
</dbReference>
<evidence type="ECO:0000256" key="1">
    <source>
        <dbReference type="ARBA" id="ARBA00022801"/>
    </source>
</evidence>
<dbReference type="AlphaFoldDB" id="A0A0H4X8V7"/>
<organism evidence="4 5">
    <name type="scientific">Pseudomyxococcus hansupus</name>
    <dbReference type="NCBI Taxonomy" id="1297742"/>
    <lineage>
        <taxon>Bacteria</taxon>
        <taxon>Pseudomonadati</taxon>
        <taxon>Myxococcota</taxon>
        <taxon>Myxococcia</taxon>
        <taxon>Myxococcales</taxon>
        <taxon>Cystobacterineae</taxon>
        <taxon>Myxococcaceae</taxon>
        <taxon>Pseudomyxococcus</taxon>
    </lineage>
</organism>
<proteinExistence type="inferred from homology"/>
<dbReference type="InterPro" id="IPR000086">
    <property type="entry name" value="NUDIX_hydrolase_dom"/>
</dbReference>
<dbReference type="PANTHER" id="PTHR43736:SF4">
    <property type="entry name" value="SLR1690 PROTEIN"/>
    <property type="match status" value="1"/>
</dbReference>
<dbReference type="CDD" id="cd18873">
    <property type="entry name" value="NUDIX_NadM_like"/>
    <property type="match status" value="1"/>
</dbReference>
<dbReference type="InterPro" id="IPR020476">
    <property type="entry name" value="Nudix_hydrolase"/>
</dbReference>
<dbReference type="InterPro" id="IPR036388">
    <property type="entry name" value="WH-like_DNA-bd_sf"/>
</dbReference>
<gene>
    <name evidence="4" type="ORF">A176_007345</name>
</gene>
<dbReference type="STRING" id="1297742.A176_007345"/>
<keyword evidence="5" id="KW-1185">Reference proteome</keyword>
<dbReference type="Gene3D" id="3.90.79.10">
    <property type="entry name" value="Nucleoside Triphosphate Pyrophosphohydrolase"/>
    <property type="match status" value="1"/>
</dbReference>
<dbReference type="GO" id="GO:0016787">
    <property type="term" value="F:hydrolase activity"/>
    <property type="evidence" value="ECO:0007669"/>
    <property type="project" value="UniProtKB-KW"/>
</dbReference>
<evidence type="ECO:0000259" key="3">
    <source>
        <dbReference type="PROSITE" id="PS51462"/>
    </source>
</evidence>
<dbReference type="eggNOG" id="COG1051">
    <property type="taxonomic scope" value="Bacteria"/>
</dbReference>
<dbReference type="SUPFAM" id="SSF55811">
    <property type="entry name" value="Nudix"/>
    <property type="match status" value="1"/>
</dbReference>
<comment type="similarity">
    <text evidence="2">Belongs to the Nudix hydrolase family.</text>
</comment>
<dbReference type="PRINTS" id="PR00502">
    <property type="entry name" value="NUDIXFAMILY"/>
</dbReference>
<dbReference type="InterPro" id="IPR054105">
    <property type="entry name" value="WHD_NrtR"/>
</dbReference>
<dbReference type="PANTHER" id="PTHR43736">
    <property type="entry name" value="ADP-RIBOSE PYROPHOSPHATASE"/>
    <property type="match status" value="1"/>
</dbReference>
<evidence type="ECO:0000313" key="5">
    <source>
        <dbReference type="Proteomes" id="UP000009026"/>
    </source>
</evidence>
<dbReference type="Gene3D" id="1.10.10.10">
    <property type="entry name" value="Winged helix-like DNA-binding domain superfamily/Winged helix DNA-binding domain"/>
    <property type="match status" value="1"/>
</dbReference>
<dbReference type="EMBL" id="CP012109">
    <property type="protein sequence ID" value="AKQ70433.1"/>
    <property type="molecule type" value="Genomic_DNA"/>
</dbReference>
<dbReference type="InterPro" id="IPR036390">
    <property type="entry name" value="WH_DNA-bd_sf"/>
</dbReference>
<dbReference type="KEGG" id="mym:A176_007345"/>
<dbReference type="Proteomes" id="UP000009026">
    <property type="component" value="Chromosome"/>
</dbReference>
<accession>A0A0H4X8V7</accession>
<sequence>MSYTYEYPRPALTVDCVVFGLDDDDLKVLLIRRGVEPFAGRWALPGGFVRMEESLDDAARRELEEESGVRPGHLEQLYTFGTPGRDPRGRVVTVAYFALVKLSDHVPHASTDAREAAWFSVWDTPKLAFDHADVLGTALQRLKGKVRYQPIGFELLPPKFTLTQLQRLYEVVLERELDKRNFRKKILAMDLLEELDEVEQDVSHRAARLYRFDHKKYKQLEKAGFNFEL</sequence>
<dbReference type="InterPro" id="IPR015797">
    <property type="entry name" value="NUDIX_hydrolase-like_dom_sf"/>
</dbReference>
<dbReference type="RefSeq" id="WP_002633959.1">
    <property type="nucleotide sequence ID" value="NZ_CP012109.1"/>
</dbReference>
<dbReference type="InterPro" id="IPR020084">
    <property type="entry name" value="NUDIX_hydrolase_CS"/>
</dbReference>
<dbReference type="SUPFAM" id="SSF46785">
    <property type="entry name" value="Winged helix' DNA-binding domain"/>
    <property type="match status" value="1"/>
</dbReference>